<accession>A0A560WFW0</accession>
<dbReference type="RefSeq" id="WP_144854652.1">
    <property type="nucleotide sequence ID" value="NZ_BAAAYT010000001.1"/>
</dbReference>
<proteinExistence type="predicted"/>
<evidence type="ECO:0000313" key="4">
    <source>
        <dbReference type="Proteomes" id="UP000315628"/>
    </source>
</evidence>
<reference evidence="3 4" key="1">
    <citation type="submission" date="2019-06" db="EMBL/GenBank/DDBJ databases">
        <title>Sequencing the genomes of 1000 actinobacteria strains.</title>
        <authorList>
            <person name="Klenk H.-P."/>
        </authorList>
    </citation>
    <scope>NUCLEOTIDE SEQUENCE [LARGE SCALE GENOMIC DNA]</scope>
    <source>
        <strain evidence="3 4">DSM 18935</strain>
    </source>
</reference>
<feature type="region of interest" description="Disordered" evidence="1">
    <location>
        <begin position="2984"/>
        <end position="3004"/>
    </location>
</feature>
<dbReference type="EMBL" id="VIUW01000001">
    <property type="protein sequence ID" value="TWD16569.1"/>
    <property type="molecule type" value="Genomic_DNA"/>
</dbReference>
<dbReference type="Proteomes" id="UP000315628">
    <property type="component" value="Unassembled WGS sequence"/>
</dbReference>
<dbReference type="Pfam" id="PF20248">
    <property type="entry name" value="DUF6603"/>
    <property type="match status" value="1"/>
</dbReference>
<name>A0A560WFW0_9MICO</name>
<dbReference type="OrthoDB" id="535891at2"/>
<protein>
    <recommendedName>
        <fullName evidence="2">DUF6603 domain-containing protein</fullName>
    </recommendedName>
</protein>
<feature type="compositionally biased region" description="Low complexity" evidence="1">
    <location>
        <begin position="2985"/>
        <end position="2997"/>
    </location>
</feature>
<evidence type="ECO:0000313" key="3">
    <source>
        <dbReference type="EMBL" id="TWD16569.1"/>
    </source>
</evidence>
<dbReference type="InterPro" id="IPR046538">
    <property type="entry name" value="DUF6603"/>
</dbReference>
<evidence type="ECO:0000259" key="2">
    <source>
        <dbReference type="Pfam" id="PF20248"/>
    </source>
</evidence>
<feature type="region of interest" description="Disordered" evidence="1">
    <location>
        <begin position="3244"/>
        <end position="3310"/>
    </location>
</feature>
<evidence type="ECO:0000256" key="1">
    <source>
        <dbReference type="SAM" id="MobiDB-lite"/>
    </source>
</evidence>
<sequence>MTLAESDLGDLAALTRAIGLTDDTGNNAAWFTDPVGGSAENPTGLKTMLSNDDQRDALVDFVDATLGPPERHAEGEATWVPLFFSGDPNVTIYAVLTPVAGAVRLGVAAEFAHGDGEPSVSGSVHVPLFQVPREGPDTRDASGTTPRWLFLGRPGADIEISLDATFTSAAPTPGQAHLGGAGLTLLVPTAANQDVGFALNLTNLQLPGATAPANHELSIDDLTDSGELGTDLLDLVIGLLRAHLDSLDPSDPALRVVTALAGILGLRDVTGLPAPAWAEVPTRGLAVIVEWAEQILGNDPLRDTWLAELADLVEGTALPAQDAVSYSLGDADLVIGLRVTPGLGGASTLVPWVRLTRETRPGADIRVHADLLRLDTATGAAVALPSAGLEAVFGADAGGSDLIDTADLDIGSLHLGLTSREQSPPAFTLTLHDVTLTGTHHDVLDLSNPDAALDAANTVLDGALTDALSGLGDAADALLALIGINPPAGVSGTSVATLISNPLGALRGYYDEVTTTSAAAQELLGHLRDLLTDATSAIPGSGTPADPWRLPFLSTAATVDLRVWREGSTVHLAVHSDISHDITDTVRLTASAQLDALAVDLTTGSTVFGTALSANVVATPIGGPTLNVPFGSLTAHATGLGASLTWSPGAGLSIDPWHPGLSITTADDTTIPIVFPDTADPDWDAIQDTVTVLLAELGGPVVRRMMTLIGWSGTLPALSLADLVNDPAQALRTWAAELVLDCSRLATVMDAAALVLSAGSLNRALGAGSTQRPFRAPLAGQSAAPALAVWTQPGCPPRPPMRGVAGWDSILYDTATPSGHDLAAALTQAAITYPDIGDQLVARPGVAEGFDLLIARWAGTDGVIAPPATVPAGIGSTVLDGHSLAELSAAAMNGLPLGAIDPAALVVHVGCSDDWLTGRSATESIDATTGSPTPMPAGATTTRYLKLPTVAASLAQRPGVDPVQVQADLIAEAIASPTNPVTLVGHGAAGAACVRAAHGAHVAAVATVGTPWHPAVAVTGLQVGLPGNALRLLGALVETGATPGSPEWLDSSDLMRGTALIQHALSVPIAPDLPTAATEPLPAGTPVHAVFGAVDASAVAHGLAAVIGHALHTRSEEPATTALMTSLHAGIDLPVVAGDIGGITVGAGARLELLTVERAGPTASAGSTLDMQLDLGITDGWMVGGPGADSRDLEVRWAEIHVLIPLAGGPGSGYLVLHDATAFGVTRTRWLVTPEALEADASLALPEVKLLLGEVVGRVVRDAPALADLLTAAGLIRDGGLDPSAVDTLLHDPRSLVDAALATGANHVATLLRTLSTTIQPPSLPPTQVRIGLDQAYADVDLASRSLTAVVTLDEPGMPPIRVAVEASAIGATASATVGEIDPQLGGAQVVLTAGPGGPTAIVEFARGAQTPHRIELFPHPSPDAALTLVRDLAPGLALRLLAEGMRALAGARKDLVDALLTAIGLLREHGTDLLPEMVTPWGLLDAPGAWLRTLDPTTVASSALDALGELLVPSFTPGLWTFSDEIALAYVLTGDSLTLTLEADLSTTIDGHASVSTIAAGLAISRTGHLAPALGISSAVDGWGAQLQISPSVTLSALRAGGTPLPIYPAGPGLGEAVATGATAVIVLVLNRLIDERTSTDPLLSDVARAVHALTGALGLLDASDDVDSAALTTFAGDPASHLLAHLPDLVVSGIDLLAEALDPAQSVVAVTTPSPGTTRIALTTGAVGGIDLISAGPERAISFFASIDLDGHGTLTIDHVRLSGTGVHLAVSAAPILLDAGPVRLRPAVSIEAGVSSAGFSRSISAGIALDDDGDAQLRVAWALDGSAPELVALTRVGPGDLSIDTDPVLIATRALSGLLSIVTGVLAEQLQSILSAKVVAALQEVVFTDGDTTLDPTLFSDLLDPEALFTRLQRLAWNCATAAEALSIEIAGALTVGFAARPTGGGRQQIGVAVSLPAGSSLPLVTGETTLDLEVDSAWIDAPVEGGLSIYVLEGTGTSLELSPRFAVAGLGVRIGAGTGPLLTLGGLTVDAIGVHTYAEASGAGVGGGARVQIEGLAITPGGAGGNNAVASGIMEDAGAEAGENRPAFSPSLAIQKPPGHNLGVSLRAGDPPGPWWLVIQRQLGPLYLDAVGLDTAESGGQVTRITLLFNGSVSMFGLTAAVEQLSISWLGGDVLSISSWSVDLMGLAVSADLSGIMLSGGLLKTVEGEPPDQQVSYVGMLVARFATYGLSVFGGYSQGPDGTSFFIFGAVNGPIGGPPAFFLTGLGGGFGINRGLVIPSDLNDFPSFPFLQALDPGAQAPDDPMGELRRLSEYFPHEVGTFWFAAGISFTSFALVDGVAVIAVSFGNGLEINLLGLARMALPRPGAAIVSIELALLARFSTKEGVFLIQAQLTENSWLLYEDVRLTGGFAFAVWWKGPLAGQFVLTLGGYHPNFHVEGYPVVPRLGLEWRISDALVIKGGAYFALTSEALMAGVDVEVSLDWGWVWAKVAFGAHGIVYFDPFWFEVMAYARISAGLNIKLGFIRIRISISIGATITCWGPDFAGTATFEIGPCDVDVDFGSKRRIEPALVSWPEFIEKYLEAATSSTARAISAITGAGTLPSSTQGDTGAPSADGSLDLPFRVFAEFEFSITTSIPMTGFSLGEELDLISLTPTLDGSPASLGVAPMGATLSSSLLRLSVTRREGGRWVRVPNDDLTPLVLGLGDGSVGQSGSRFTRESFPLGVWGQPQSDDADNTALPSTDVVSSGTCVTLVARAQPTPTGPQINYYRVDSGRRPLPLTASARARREMLRASRRFSLVVPTTSTEALGLAADALYGAHLAPARTAVSRARFSRERVAPPLPGLLTEGLSDREGTAGDRVELDLPGQELARLPRRPYVTGVFSAGAGALMASVRTTVSDGRLARRPAPTTASVHGRLGRMLPVQLTQNSLAASVTGGTLTAVGGAGALPRTDVTGGARSQRSGPLGALAVQQMIGGLGSAAGRSPRVASSPRARADTKPSLLRSGDVVTLALPDPHLDTTQSPASLTIDGHARVVAIAGTRVALDAQVRDGQVKLPSGTTVVGLHSDPTPVSAKQAGWQLSSRVAGLSADAALAAGCTLTTAGTSARAGAGWSTAAAFLRHSRVVTTDFPIAGSSLTIAITGVTPGALDDIAFTLRGARRATQSNGALQPPVATTSGEVVMLTYALADTDGPMTVVTPMTDRMRVVGVLTSSLAATDAASVLARDGLTGVVAALSATTGPGARVTYNDPPGQRSPRARSATAASPRVMAPDAGPLPRERVISGSSGPRRGVPAGAVGIRLRRRPR</sequence>
<comment type="caution">
    <text evidence="3">The sequence shown here is derived from an EMBL/GenBank/DDBJ whole genome shotgun (WGS) entry which is preliminary data.</text>
</comment>
<feature type="compositionally biased region" description="Low complexity" evidence="1">
    <location>
        <begin position="3258"/>
        <end position="3271"/>
    </location>
</feature>
<feature type="domain" description="DUF6603" evidence="2">
    <location>
        <begin position="2123"/>
        <end position="2586"/>
    </location>
</feature>
<keyword evidence="4" id="KW-1185">Reference proteome</keyword>
<gene>
    <name evidence="3" type="ORF">FB557_0093</name>
</gene>
<organism evidence="3 4">
    <name type="scientific">Marihabitans asiaticum</name>
    <dbReference type="NCBI Taxonomy" id="415218"/>
    <lineage>
        <taxon>Bacteria</taxon>
        <taxon>Bacillati</taxon>
        <taxon>Actinomycetota</taxon>
        <taxon>Actinomycetes</taxon>
        <taxon>Micrococcales</taxon>
        <taxon>Intrasporangiaceae</taxon>
        <taxon>Marihabitans</taxon>
    </lineage>
</organism>